<dbReference type="PROSITE" id="PS51257">
    <property type="entry name" value="PROKAR_LIPOPROTEIN"/>
    <property type="match status" value="1"/>
</dbReference>
<protein>
    <submittedName>
        <fullName evidence="1">Uncharacterized protein</fullName>
    </submittedName>
</protein>
<proteinExistence type="predicted"/>
<reference evidence="2" key="1">
    <citation type="submission" date="2016-02" db="EMBL/GenBank/DDBJ databases">
        <title>Draft genome sequence of Microdochium bolleyi, a fungal endophyte of beachgrass.</title>
        <authorList>
            <consortium name="DOE Joint Genome Institute"/>
            <person name="David A.S."/>
            <person name="May G."/>
            <person name="Haridas S."/>
            <person name="Lim J."/>
            <person name="Wang M."/>
            <person name="Labutti K."/>
            <person name="Lipzen A."/>
            <person name="Barry K."/>
            <person name="Grigoriev I.V."/>
        </authorList>
    </citation>
    <scope>NUCLEOTIDE SEQUENCE [LARGE SCALE GENOMIC DNA]</scope>
    <source>
        <strain evidence="2">J235TASD1</strain>
    </source>
</reference>
<dbReference type="EMBL" id="KQ964256">
    <property type="protein sequence ID" value="KXJ89240.1"/>
    <property type="molecule type" value="Genomic_DNA"/>
</dbReference>
<keyword evidence="2" id="KW-1185">Reference proteome</keyword>
<name>A0A136IW68_9PEZI</name>
<dbReference type="InParanoid" id="A0A136IW68"/>
<sequence length="68" mass="7869">MSVLRSGSIGAQDLQVMWMVVATMHANTFIVVGCGKDNKNEWWLVPQDETWSRVWTCTSRPRRLEVIF</sequence>
<dbReference type="AlphaFoldDB" id="A0A136IW68"/>
<dbReference type="Proteomes" id="UP000070501">
    <property type="component" value="Unassembled WGS sequence"/>
</dbReference>
<evidence type="ECO:0000313" key="2">
    <source>
        <dbReference type="Proteomes" id="UP000070501"/>
    </source>
</evidence>
<evidence type="ECO:0000313" key="1">
    <source>
        <dbReference type="EMBL" id="KXJ89240.1"/>
    </source>
</evidence>
<gene>
    <name evidence="1" type="ORF">Micbo1qcDRAFT_166061</name>
</gene>
<accession>A0A136IW68</accession>
<organism evidence="1 2">
    <name type="scientific">Microdochium bolleyi</name>
    <dbReference type="NCBI Taxonomy" id="196109"/>
    <lineage>
        <taxon>Eukaryota</taxon>
        <taxon>Fungi</taxon>
        <taxon>Dikarya</taxon>
        <taxon>Ascomycota</taxon>
        <taxon>Pezizomycotina</taxon>
        <taxon>Sordariomycetes</taxon>
        <taxon>Xylariomycetidae</taxon>
        <taxon>Xylariales</taxon>
        <taxon>Microdochiaceae</taxon>
        <taxon>Microdochium</taxon>
    </lineage>
</organism>